<keyword evidence="5" id="KW-0813">Transport</keyword>
<keyword evidence="3 9" id="KW-0812">Transmembrane</keyword>
<comment type="similarity">
    <text evidence="2">Belongs to the lipid-translocating exporter (LTE) (TC 9.A.26.1) family.</text>
</comment>
<feature type="transmembrane region" description="Helical" evidence="9">
    <location>
        <begin position="124"/>
        <end position="142"/>
    </location>
</feature>
<feature type="transmembrane region" description="Helical" evidence="9">
    <location>
        <begin position="181"/>
        <end position="208"/>
    </location>
</feature>
<reference evidence="10" key="1">
    <citation type="submission" date="2021-03" db="EMBL/GenBank/DDBJ databases">
        <authorList>
            <person name="Palmer J.M."/>
        </authorList>
    </citation>
    <scope>NUCLEOTIDE SEQUENCE</scope>
    <source>
        <strain evidence="10">ARV_011</strain>
    </source>
</reference>
<dbReference type="GeneID" id="66117422"/>
<dbReference type="RefSeq" id="XP_043050486.1">
    <property type="nucleotide sequence ID" value="XM_043194735.1"/>
</dbReference>
<keyword evidence="4 9" id="KW-1133">Transmembrane helix</keyword>
<comment type="caution">
    <text evidence="10">The sequence shown here is derived from an EMBL/GenBank/DDBJ whole genome shotgun (WGS) entry which is preliminary data.</text>
</comment>
<dbReference type="PANTHER" id="PTHR31465:SF9">
    <property type="entry name" value="SPHINGOID LONG-CHAIN BASE TRANSPORTER RSB1"/>
    <property type="match status" value="1"/>
</dbReference>
<dbReference type="GO" id="GO:0000324">
    <property type="term" value="C:fungal-type vacuole"/>
    <property type="evidence" value="ECO:0007669"/>
    <property type="project" value="TreeGrafter"/>
</dbReference>
<dbReference type="InterPro" id="IPR007568">
    <property type="entry name" value="RTA1"/>
</dbReference>
<feature type="transmembrane region" description="Helical" evidence="9">
    <location>
        <begin position="148"/>
        <end position="169"/>
    </location>
</feature>
<evidence type="ECO:0000313" key="10">
    <source>
        <dbReference type="EMBL" id="KAG7194939.1"/>
    </source>
</evidence>
<comment type="function">
    <text evidence="7">Catalyzes the ATP-dependent translocation of sphingoid long-chain bases (LCBs) from the cytoplasmic site toward the extracytoplasmic side of the membrane (flip-flop). Involved in the establishment of the functional lipid asymmetry of the plasma membrane. Regulates intracellular levels of LCBs, sphingolipid precursors that are growth inhibitory at increased levels.</text>
</comment>
<organism evidence="10 11">
    <name type="scientific">Scheffersomyces spartinae</name>
    <dbReference type="NCBI Taxonomy" id="45513"/>
    <lineage>
        <taxon>Eukaryota</taxon>
        <taxon>Fungi</taxon>
        <taxon>Dikarya</taxon>
        <taxon>Ascomycota</taxon>
        <taxon>Saccharomycotina</taxon>
        <taxon>Pichiomycetes</taxon>
        <taxon>Debaryomycetaceae</taxon>
        <taxon>Scheffersomyces</taxon>
    </lineage>
</organism>
<dbReference type="PANTHER" id="PTHR31465">
    <property type="entry name" value="PROTEIN RTA1-RELATED"/>
    <property type="match status" value="1"/>
</dbReference>
<feature type="transmembrane region" description="Helical" evidence="9">
    <location>
        <begin position="259"/>
        <end position="279"/>
    </location>
</feature>
<keyword evidence="5" id="KW-0445">Lipid transport</keyword>
<evidence type="ECO:0000256" key="9">
    <source>
        <dbReference type="SAM" id="Phobius"/>
    </source>
</evidence>
<dbReference type="EMBL" id="JAHMUF010000005">
    <property type="protein sequence ID" value="KAG7194939.1"/>
    <property type="molecule type" value="Genomic_DNA"/>
</dbReference>
<dbReference type="Proteomes" id="UP000790833">
    <property type="component" value="Unassembled WGS sequence"/>
</dbReference>
<evidence type="ECO:0000256" key="2">
    <source>
        <dbReference type="ARBA" id="ARBA00009969"/>
    </source>
</evidence>
<evidence type="ECO:0000256" key="3">
    <source>
        <dbReference type="ARBA" id="ARBA00022692"/>
    </source>
</evidence>
<sequence>MSVSITNPLLSTGWSEWLASTIPTKTTLLTITGDPSSLRSVISSAAAQIAVETNWQPLMDLSQSIRGAQASLTIMSAELVLATATDQIVLLQATKAIFNATLNLKALEFDNNPYHYNLNKPANFIFAGVFGLIFAFNTLMVFKSRYWWYNITFFIGFGLEIIGFIGRIMSINDITTKNAYLVQYTGLTIAPAFIMAGFYFLCAQAVVIHGRSYSILKPLWYSYLFITTDILSIFIQAGGGAATSIAYNNHKSTKTGTNMILGGIIFQLIAMTIFVGLWIDFLLRIFFKDSAKLDNSNPYKKRSIKNFFKLLLGTPSARRHARISLDGFYNSKFQHIRSRPLFYWFPLAITVSVLAVYIRCIYRVLELSQGWRGYLITHEIYLLILEALMMSIAGLIFIPFHPYFVFGKVNVVKLAAIKKKLDVDEKSDPLLEESNHRLRSSL</sequence>
<evidence type="ECO:0000313" key="11">
    <source>
        <dbReference type="Proteomes" id="UP000790833"/>
    </source>
</evidence>
<feature type="transmembrane region" description="Helical" evidence="9">
    <location>
        <begin position="380"/>
        <end position="400"/>
    </location>
</feature>
<accession>A0A9P8AJJ3</accession>
<evidence type="ECO:0000256" key="1">
    <source>
        <dbReference type="ARBA" id="ARBA00004651"/>
    </source>
</evidence>
<protein>
    <recommendedName>
        <fullName evidence="8">Sphingoid long-chain base transporter RSB1</fullName>
    </recommendedName>
</protein>
<feature type="transmembrane region" description="Helical" evidence="9">
    <location>
        <begin position="220"/>
        <end position="247"/>
    </location>
</feature>
<keyword evidence="6 9" id="KW-0472">Membrane</keyword>
<evidence type="ECO:0000256" key="4">
    <source>
        <dbReference type="ARBA" id="ARBA00022989"/>
    </source>
</evidence>
<dbReference type="Pfam" id="PF04479">
    <property type="entry name" value="RTA1"/>
    <property type="match status" value="1"/>
</dbReference>
<dbReference type="GO" id="GO:0005886">
    <property type="term" value="C:plasma membrane"/>
    <property type="evidence" value="ECO:0007669"/>
    <property type="project" value="UniProtKB-SubCell"/>
</dbReference>
<evidence type="ECO:0000256" key="8">
    <source>
        <dbReference type="ARBA" id="ARBA00041117"/>
    </source>
</evidence>
<evidence type="ECO:0000256" key="6">
    <source>
        <dbReference type="ARBA" id="ARBA00023136"/>
    </source>
</evidence>
<dbReference type="OrthoDB" id="3358017at2759"/>
<evidence type="ECO:0000256" key="7">
    <source>
        <dbReference type="ARBA" id="ARBA00037472"/>
    </source>
</evidence>
<dbReference type="AlphaFoldDB" id="A0A9P8AJJ3"/>
<evidence type="ECO:0000256" key="5">
    <source>
        <dbReference type="ARBA" id="ARBA00023055"/>
    </source>
</evidence>
<keyword evidence="11" id="KW-1185">Reference proteome</keyword>
<feature type="transmembrane region" description="Helical" evidence="9">
    <location>
        <begin position="341"/>
        <end position="360"/>
    </location>
</feature>
<comment type="subcellular location">
    <subcellularLocation>
        <location evidence="1">Cell membrane</location>
        <topology evidence="1">Multi-pass membrane protein</topology>
    </subcellularLocation>
</comment>
<dbReference type="GO" id="GO:0006869">
    <property type="term" value="P:lipid transport"/>
    <property type="evidence" value="ECO:0007669"/>
    <property type="project" value="UniProtKB-KW"/>
</dbReference>
<name>A0A9P8AJJ3_9ASCO</name>
<gene>
    <name evidence="10" type="ORF">KQ657_004048</name>
</gene>
<proteinExistence type="inferred from homology"/>